<dbReference type="Gene3D" id="1.10.760.10">
    <property type="entry name" value="Cytochrome c-like domain"/>
    <property type="match status" value="1"/>
</dbReference>
<protein>
    <submittedName>
        <fullName evidence="6">Cytochrome c, mono-and diheme variants</fullName>
    </submittedName>
</protein>
<dbReference type="GO" id="GO:0046872">
    <property type="term" value="F:metal ion binding"/>
    <property type="evidence" value="ECO:0007669"/>
    <property type="project" value="UniProtKB-KW"/>
</dbReference>
<dbReference type="GO" id="GO:0020037">
    <property type="term" value="F:heme binding"/>
    <property type="evidence" value="ECO:0007669"/>
    <property type="project" value="InterPro"/>
</dbReference>
<evidence type="ECO:0000259" key="5">
    <source>
        <dbReference type="PROSITE" id="PS51007"/>
    </source>
</evidence>
<dbReference type="InterPro" id="IPR036909">
    <property type="entry name" value="Cyt_c-like_dom_sf"/>
</dbReference>
<dbReference type="Pfam" id="PF00034">
    <property type="entry name" value="Cytochrom_C"/>
    <property type="match status" value="1"/>
</dbReference>
<dbReference type="STRING" id="593133.SAMN04488006_0822"/>
<dbReference type="SUPFAM" id="SSF46626">
    <property type="entry name" value="Cytochrome c"/>
    <property type="match status" value="1"/>
</dbReference>
<keyword evidence="3 4" id="KW-0408">Iron</keyword>
<evidence type="ECO:0000256" key="2">
    <source>
        <dbReference type="ARBA" id="ARBA00022723"/>
    </source>
</evidence>
<organism evidence="6 7">
    <name type="scientific">Lutibacter maritimus</name>
    <dbReference type="NCBI Taxonomy" id="593133"/>
    <lineage>
        <taxon>Bacteria</taxon>
        <taxon>Pseudomonadati</taxon>
        <taxon>Bacteroidota</taxon>
        <taxon>Flavobacteriia</taxon>
        <taxon>Flavobacteriales</taxon>
        <taxon>Flavobacteriaceae</taxon>
        <taxon>Lutibacter</taxon>
    </lineage>
</organism>
<sequence length="166" mass="18960">MKKLFLTLIIGGLLLSSCTDSKKEVKQIEKDGGIASLTENEGLKLMQQNCYACHSVVSKSHDEIIAPPMAAIKRRYSMSYPNKMEFMEAFTNWVIDPKEENALMRGAVMKFKVMPKQNFNKNDIEKISEYIFENEIETPVWFQSHFNNQHSSGMGNGKGRGNRLFN</sequence>
<dbReference type="OrthoDB" id="1494333at2"/>
<reference evidence="7" key="1">
    <citation type="submission" date="2016-10" db="EMBL/GenBank/DDBJ databases">
        <authorList>
            <person name="Varghese N."/>
            <person name="Submissions S."/>
        </authorList>
    </citation>
    <scope>NUCLEOTIDE SEQUENCE [LARGE SCALE GENOMIC DNA]</scope>
    <source>
        <strain evidence="7">DSM 24450</strain>
    </source>
</reference>
<dbReference type="EMBL" id="FOZP01000001">
    <property type="protein sequence ID" value="SFS34285.1"/>
    <property type="molecule type" value="Genomic_DNA"/>
</dbReference>
<evidence type="ECO:0000256" key="1">
    <source>
        <dbReference type="ARBA" id="ARBA00022617"/>
    </source>
</evidence>
<feature type="domain" description="Cytochrome c" evidence="5">
    <location>
        <begin position="37"/>
        <end position="135"/>
    </location>
</feature>
<dbReference type="PROSITE" id="PS51007">
    <property type="entry name" value="CYTC"/>
    <property type="match status" value="1"/>
</dbReference>
<evidence type="ECO:0000313" key="7">
    <source>
        <dbReference type="Proteomes" id="UP000199312"/>
    </source>
</evidence>
<keyword evidence="2 4" id="KW-0479">Metal-binding</keyword>
<gene>
    <name evidence="6" type="ORF">SAMN04488006_0822</name>
</gene>
<evidence type="ECO:0000256" key="4">
    <source>
        <dbReference type="PROSITE-ProRule" id="PRU00433"/>
    </source>
</evidence>
<name>A0A1I6P2A0_9FLAO</name>
<dbReference type="GO" id="GO:0009055">
    <property type="term" value="F:electron transfer activity"/>
    <property type="evidence" value="ECO:0007669"/>
    <property type="project" value="InterPro"/>
</dbReference>
<keyword evidence="7" id="KW-1185">Reference proteome</keyword>
<evidence type="ECO:0000256" key="3">
    <source>
        <dbReference type="ARBA" id="ARBA00023004"/>
    </source>
</evidence>
<evidence type="ECO:0000313" key="6">
    <source>
        <dbReference type="EMBL" id="SFS34285.1"/>
    </source>
</evidence>
<dbReference type="PROSITE" id="PS51257">
    <property type="entry name" value="PROKAR_LIPOPROTEIN"/>
    <property type="match status" value="1"/>
</dbReference>
<keyword evidence="1 4" id="KW-0349">Heme</keyword>
<dbReference type="Proteomes" id="UP000199312">
    <property type="component" value="Unassembled WGS sequence"/>
</dbReference>
<dbReference type="RefSeq" id="WP_090222956.1">
    <property type="nucleotide sequence ID" value="NZ_FOZP01000001.1"/>
</dbReference>
<dbReference type="AlphaFoldDB" id="A0A1I6P2A0"/>
<accession>A0A1I6P2A0</accession>
<proteinExistence type="predicted"/>
<dbReference type="InterPro" id="IPR009056">
    <property type="entry name" value="Cyt_c-like_dom"/>
</dbReference>